<dbReference type="Gene3D" id="3.90.340.10">
    <property type="entry name" value="Nitric Oxide Synthase, Chain A, domain 1"/>
    <property type="match status" value="1"/>
</dbReference>
<dbReference type="Gene3D" id="3.90.440.10">
    <property type="entry name" value="Nitric Oxide Synthase,Heme Domain,Chain A domain 2"/>
    <property type="match status" value="1"/>
</dbReference>
<evidence type="ECO:0000256" key="8">
    <source>
        <dbReference type="ARBA" id="ARBA00023002"/>
    </source>
</evidence>
<evidence type="ECO:0000256" key="5">
    <source>
        <dbReference type="ARBA" id="ARBA00018859"/>
    </source>
</evidence>
<evidence type="ECO:0000256" key="7">
    <source>
        <dbReference type="ARBA" id="ARBA00022723"/>
    </source>
</evidence>
<accession>A0ABP5WP43</accession>
<keyword evidence="7 11" id="KW-0479">Metal-binding</keyword>
<keyword evidence="8 11" id="KW-0560">Oxidoreductase</keyword>
<evidence type="ECO:0000256" key="11">
    <source>
        <dbReference type="PIRNR" id="PIRNR037219"/>
    </source>
</evidence>
<proteinExistence type="inferred from homology"/>
<evidence type="ECO:0000256" key="2">
    <source>
        <dbReference type="ARBA" id="ARBA00002642"/>
    </source>
</evidence>
<dbReference type="PANTHER" id="PTHR43410">
    <property type="entry name" value="NITRIC OXIDE SYNTHASE OXYGENASE"/>
    <property type="match status" value="1"/>
</dbReference>
<keyword evidence="9 11" id="KW-0408">Iron</keyword>
<evidence type="ECO:0000256" key="3">
    <source>
        <dbReference type="ARBA" id="ARBA00005411"/>
    </source>
</evidence>
<comment type="function">
    <text evidence="2 11">Catalyzes the production of nitric oxide.</text>
</comment>
<evidence type="ECO:0000256" key="1">
    <source>
        <dbReference type="ARBA" id="ARBA00001971"/>
    </source>
</evidence>
<comment type="similarity">
    <text evidence="3 11">Belongs to the NOS family. Bacterial NOS oxygenase subfamily.</text>
</comment>
<evidence type="ECO:0000313" key="13">
    <source>
        <dbReference type="EMBL" id="GAA2429057.1"/>
    </source>
</evidence>
<comment type="miscellaneous">
    <text evidence="11">This protein is similar to the oxygenase domain of eukaryotic nitric oxide synthases but lacks the reductase domain which, in eukaryotes, is responsible for transfer of electrons to the ferric heme during nitric oxide synthesis.</text>
</comment>
<dbReference type="InterPro" id="IPR044943">
    <property type="entry name" value="NOS_dom_1"/>
</dbReference>
<feature type="domain" description="Nitric oxide synthase (NOS)" evidence="12">
    <location>
        <begin position="19"/>
        <end position="348"/>
    </location>
</feature>
<dbReference type="Proteomes" id="UP001501638">
    <property type="component" value="Unassembled WGS sequence"/>
</dbReference>
<comment type="cofactor">
    <cofactor evidence="1 11">
        <name>heme</name>
        <dbReference type="ChEBI" id="CHEBI:30413"/>
    </cofactor>
</comment>
<name>A0ABP5WP43_9ACTN</name>
<gene>
    <name evidence="13" type="ORF">GCM10010405_09800</name>
</gene>
<dbReference type="PANTHER" id="PTHR43410:SF1">
    <property type="entry name" value="NITRIC OXIDE SYNTHASE"/>
    <property type="match status" value="1"/>
</dbReference>
<comment type="caution">
    <text evidence="13">The sequence shown here is derived from an EMBL/GenBank/DDBJ whole genome shotgun (WGS) entry which is preliminary data.</text>
</comment>
<dbReference type="InterPro" id="IPR017142">
    <property type="entry name" value="Nitric_oxide_synthase_Oase-su"/>
</dbReference>
<dbReference type="InterPro" id="IPR044944">
    <property type="entry name" value="NOS_dom_3"/>
</dbReference>
<evidence type="ECO:0000256" key="10">
    <source>
        <dbReference type="ARBA" id="ARBA00048713"/>
    </source>
</evidence>
<reference evidence="14" key="1">
    <citation type="journal article" date="2019" name="Int. J. Syst. Evol. Microbiol.">
        <title>The Global Catalogue of Microorganisms (GCM) 10K type strain sequencing project: providing services to taxonomists for standard genome sequencing and annotation.</title>
        <authorList>
            <consortium name="The Broad Institute Genomics Platform"/>
            <consortium name="The Broad Institute Genome Sequencing Center for Infectious Disease"/>
            <person name="Wu L."/>
            <person name="Ma J."/>
        </authorList>
    </citation>
    <scope>NUCLEOTIDE SEQUENCE [LARGE SCALE GENOMIC DNA]</scope>
    <source>
        <strain evidence="14">JCM 6305</strain>
    </source>
</reference>
<dbReference type="Gene3D" id="3.90.1230.10">
    <property type="entry name" value="Nitric Oxide Synthase, Chain A, domain 3"/>
    <property type="match status" value="1"/>
</dbReference>
<evidence type="ECO:0000256" key="4">
    <source>
        <dbReference type="ARBA" id="ARBA00012735"/>
    </source>
</evidence>
<keyword evidence="14" id="KW-1185">Reference proteome</keyword>
<dbReference type="Pfam" id="PF02898">
    <property type="entry name" value="NO_synthase"/>
    <property type="match status" value="1"/>
</dbReference>
<dbReference type="InterPro" id="IPR044940">
    <property type="entry name" value="NOS_dom_2"/>
</dbReference>
<dbReference type="CDD" id="cd00575">
    <property type="entry name" value="NOS_oxygenase"/>
    <property type="match status" value="1"/>
</dbReference>
<dbReference type="EC" id="1.14.14.47" evidence="4 11"/>
<dbReference type="PIRSF" id="PIRSF037219">
    <property type="entry name" value="NOS_oxygenase"/>
    <property type="match status" value="1"/>
</dbReference>
<evidence type="ECO:0000256" key="6">
    <source>
        <dbReference type="ARBA" id="ARBA00022617"/>
    </source>
</evidence>
<comment type="catalytic activity">
    <reaction evidence="10">
        <text>3 reduced [flavodoxin] + 2 L-arginine + 4 O2 = 3 oxidized [flavodoxin] + 2 L-citrulline + 2 nitric oxide + 4 H2O + 5 H(+)</text>
        <dbReference type="Rhea" id="RHEA:52324"/>
        <dbReference type="Rhea" id="RHEA-COMP:10622"/>
        <dbReference type="Rhea" id="RHEA-COMP:10623"/>
        <dbReference type="ChEBI" id="CHEBI:15377"/>
        <dbReference type="ChEBI" id="CHEBI:15378"/>
        <dbReference type="ChEBI" id="CHEBI:15379"/>
        <dbReference type="ChEBI" id="CHEBI:16480"/>
        <dbReference type="ChEBI" id="CHEBI:32682"/>
        <dbReference type="ChEBI" id="CHEBI:57618"/>
        <dbReference type="ChEBI" id="CHEBI:57743"/>
        <dbReference type="ChEBI" id="CHEBI:58210"/>
        <dbReference type="EC" id="1.14.14.47"/>
    </reaction>
</comment>
<comment type="subunit">
    <text evidence="11">Homodimer.</text>
</comment>
<sequence>MWRRAEDFFALPELRHIGADRLREVRAEIEDTGTYTHTPEELLIGAKVAWRNHARCVGRMHWRSLRLLDFRHCRTAEEVAEGCWEHLRYSTNGGRLRSVISVFAPAADDGIHILNPQLIRYAGYRRDDGSILGDPLHADLTDAVLAMGWKGRGTAFDILPVVIRMPGEEPRWFEVPDGVALEVPLSHPSFDWFADLGLKWHANPAISNMTLEIGGVRYTAAPFSGWYVGSEIGARNLSDEYRYDMLPVVARHMGLDTSHDRSLWKDRALVELTAAVLHSYRAANVHIVDHHTAARQFVDHVEREEAAGRKVPTQWSWVNPPMSSSTTPTYHREYDAPDFDLRPNFVARDTWPPCPAAEQRSHT</sequence>
<evidence type="ECO:0000256" key="9">
    <source>
        <dbReference type="ARBA" id="ARBA00023004"/>
    </source>
</evidence>
<keyword evidence="6 11" id="KW-0349">Heme</keyword>
<dbReference type="SUPFAM" id="SSF56512">
    <property type="entry name" value="Nitric oxide (NO) synthase oxygenase domain"/>
    <property type="match status" value="1"/>
</dbReference>
<dbReference type="InterPro" id="IPR050607">
    <property type="entry name" value="NOS"/>
</dbReference>
<dbReference type="InterPro" id="IPR004030">
    <property type="entry name" value="NOS_N"/>
</dbReference>
<dbReference type="EMBL" id="BAAASZ010000007">
    <property type="protein sequence ID" value="GAA2429057.1"/>
    <property type="molecule type" value="Genomic_DNA"/>
</dbReference>
<organism evidence="13 14">
    <name type="scientific">Streptomyces macrosporus</name>
    <dbReference type="NCBI Taxonomy" id="44032"/>
    <lineage>
        <taxon>Bacteria</taxon>
        <taxon>Bacillati</taxon>
        <taxon>Actinomycetota</taxon>
        <taxon>Actinomycetes</taxon>
        <taxon>Kitasatosporales</taxon>
        <taxon>Streptomycetaceae</taxon>
        <taxon>Streptomyces</taxon>
    </lineage>
</organism>
<dbReference type="InterPro" id="IPR036119">
    <property type="entry name" value="NOS_N_sf"/>
</dbReference>
<evidence type="ECO:0000259" key="12">
    <source>
        <dbReference type="Pfam" id="PF02898"/>
    </source>
</evidence>
<protein>
    <recommendedName>
        <fullName evidence="5 11">Nitric oxide synthase oxygenase</fullName>
        <ecNumber evidence="4 11">1.14.14.47</ecNumber>
    </recommendedName>
</protein>
<evidence type="ECO:0000313" key="14">
    <source>
        <dbReference type="Proteomes" id="UP001501638"/>
    </source>
</evidence>